<dbReference type="InParanoid" id="A0A1C4XMQ3"/>
<dbReference type="Proteomes" id="UP000198253">
    <property type="component" value="Chromosome I"/>
</dbReference>
<evidence type="ECO:0000256" key="1">
    <source>
        <dbReference type="SAM" id="MobiDB-lite"/>
    </source>
</evidence>
<sequence length="39" mass="3908">MYEETVPGFLRSDPGGPARPGPPHAGDTPGGDSQQGANS</sequence>
<evidence type="ECO:0000313" key="3">
    <source>
        <dbReference type="Proteomes" id="UP000198253"/>
    </source>
</evidence>
<keyword evidence="3" id="KW-1185">Reference proteome</keyword>
<proteinExistence type="predicted"/>
<organism evidence="2 3">
    <name type="scientific">Micromonospora echinospora</name>
    <name type="common">Micromonospora purpurea</name>
    <dbReference type="NCBI Taxonomy" id="1877"/>
    <lineage>
        <taxon>Bacteria</taxon>
        <taxon>Bacillati</taxon>
        <taxon>Actinomycetota</taxon>
        <taxon>Actinomycetes</taxon>
        <taxon>Micromonosporales</taxon>
        <taxon>Micromonosporaceae</taxon>
        <taxon>Micromonospora</taxon>
    </lineage>
</organism>
<evidence type="ECO:0000313" key="2">
    <source>
        <dbReference type="EMBL" id="SCF09693.1"/>
    </source>
</evidence>
<dbReference type="AlphaFoldDB" id="A0A1C4XMQ3"/>
<reference evidence="3" key="1">
    <citation type="submission" date="2016-06" db="EMBL/GenBank/DDBJ databases">
        <authorList>
            <person name="Varghese N."/>
            <person name="Submissions Spin"/>
        </authorList>
    </citation>
    <scope>NUCLEOTIDE SEQUENCE [LARGE SCALE GENOMIC DNA]</scope>
    <source>
        <strain evidence="3">DSM 43816</strain>
    </source>
</reference>
<name>A0A1C4XMQ3_MICEC</name>
<gene>
    <name evidence="2" type="ORF">GA0070618_3189</name>
</gene>
<accession>A0A1C4XMQ3</accession>
<dbReference type="EMBL" id="LT607413">
    <property type="protein sequence ID" value="SCF09693.1"/>
    <property type="molecule type" value="Genomic_DNA"/>
</dbReference>
<feature type="region of interest" description="Disordered" evidence="1">
    <location>
        <begin position="1"/>
        <end position="39"/>
    </location>
</feature>
<protein>
    <submittedName>
        <fullName evidence="2">Uncharacterized protein</fullName>
    </submittedName>
</protein>